<dbReference type="InterPro" id="IPR005709">
    <property type="entry name" value="Ribosomal_uS4_bac-type"/>
</dbReference>
<feature type="region of interest" description="Disordered" evidence="8">
    <location>
        <begin position="1"/>
        <end position="47"/>
    </location>
</feature>
<keyword evidence="11" id="KW-0150">Chloroplast</keyword>
<keyword evidence="4 6" id="KW-0689">Ribosomal protein</keyword>
<dbReference type="PANTHER" id="PTHR11831">
    <property type="entry name" value="30S 40S RIBOSOMAL PROTEIN"/>
    <property type="match status" value="1"/>
</dbReference>
<dbReference type="PROSITE" id="PS00632">
    <property type="entry name" value="RIBOSOMAL_S4"/>
    <property type="match status" value="1"/>
</dbReference>
<dbReference type="PANTHER" id="PTHR11831:SF4">
    <property type="entry name" value="SMALL RIBOSOMAL SUBUNIT PROTEIN US4M"/>
    <property type="match status" value="1"/>
</dbReference>
<dbReference type="CDD" id="cd00165">
    <property type="entry name" value="S4"/>
    <property type="match status" value="1"/>
</dbReference>
<dbReference type="GeneID" id="20833757"/>
<dbReference type="RefSeq" id="YP_009093093.1">
    <property type="nucleotide sequence ID" value="NC_025311.1"/>
</dbReference>
<sequence>MSRYRGPRLRITRRLGTLPGFTNKQSKKKDRPGQHGKSNDGNSKKVTEYGLRLEEKQKLKFNYGITENQLFSYVKEARRRKGVTGLILLQLLEMRLDTICFTLGFAPTIAAARQLVNHGHITINGEVLSIPSFQCRINDIVGIKQKSSSKNLVEENLKTTRFTDIASHLSFDKSKNEAKVLNYCSRDDILLKLDELLVIEYYSRR</sequence>
<dbReference type="InterPro" id="IPR036986">
    <property type="entry name" value="S4_RNA-bd_sf"/>
</dbReference>
<keyword evidence="11" id="KW-0934">Plastid</keyword>
<dbReference type="FunFam" id="1.10.1050.10:FF:000002">
    <property type="entry name" value="30S ribosomal protein S4, chloroplastic"/>
    <property type="match status" value="1"/>
</dbReference>
<dbReference type="AlphaFoldDB" id="A0A089VHL1"/>
<keyword evidence="3 6" id="KW-0694">RNA-binding</keyword>
<evidence type="ECO:0000256" key="6">
    <source>
        <dbReference type="HAMAP-Rule" id="MF_01306"/>
    </source>
</evidence>
<dbReference type="SMART" id="SM00363">
    <property type="entry name" value="S4"/>
    <property type="match status" value="1"/>
</dbReference>
<gene>
    <name evidence="6 11" type="primary">rps4</name>
</gene>
<evidence type="ECO:0000256" key="2">
    <source>
        <dbReference type="ARBA" id="ARBA00022730"/>
    </source>
</evidence>
<evidence type="ECO:0000256" key="7">
    <source>
        <dbReference type="RuleBase" id="RU003699"/>
    </source>
</evidence>
<comment type="function">
    <text evidence="6">One of the primary rRNA binding proteins, it binds directly to 16S rRNA where it nucleates assembly of the body of the 30S subunit.</text>
</comment>
<dbReference type="InterPro" id="IPR022801">
    <property type="entry name" value="Ribosomal_uS4"/>
</dbReference>
<dbReference type="GO" id="GO:0015935">
    <property type="term" value="C:small ribosomal subunit"/>
    <property type="evidence" value="ECO:0007669"/>
    <property type="project" value="InterPro"/>
</dbReference>
<dbReference type="Gene3D" id="1.10.1050.10">
    <property type="entry name" value="Ribosomal Protein S4 Delta 41, Chain A, domain 1"/>
    <property type="match status" value="1"/>
</dbReference>
<keyword evidence="5 6" id="KW-0687">Ribonucleoprotein</keyword>
<dbReference type="Pfam" id="PF00163">
    <property type="entry name" value="Ribosomal_S4"/>
    <property type="match status" value="1"/>
</dbReference>
<dbReference type="FunFam" id="3.10.290.10:FF:000001">
    <property type="entry name" value="30S ribosomal protein S4"/>
    <property type="match status" value="1"/>
</dbReference>
<dbReference type="InterPro" id="IPR018079">
    <property type="entry name" value="Ribosomal_uS4_CS"/>
</dbReference>
<dbReference type="GO" id="GO:0006412">
    <property type="term" value="P:translation"/>
    <property type="evidence" value="ECO:0007669"/>
    <property type="project" value="UniProtKB-UniRule"/>
</dbReference>
<accession>A0A089VHL1</accession>
<dbReference type="NCBIfam" id="NF003717">
    <property type="entry name" value="PRK05327.1"/>
    <property type="match status" value="1"/>
</dbReference>
<dbReference type="PROSITE" id="PS50889">
    <property type="entry name" value="S4"/>
    <property type="match status" value="1"/>
</dbReference>
<evidence type="ECO:0000256" key="8">
    <source>
        <dbReference type="SAM" id="MobiDB-lite"/>
    </source>
</evidence>
<feature type="domain" description="Small ribosomal subunit protein uS4 N-terminal" evidence="10">
    <location>
        <begin position="3"/>
        <end position="93"/>
    </location>
</feature>
<dbReference type="SMART" id="SM01390">
    <property type="entry name" value="Ribosomal_S4"/>
    <property type="match status" value="1"/>
</dbReference>
<reference evidence="11" key="1">
    <citation type="journal article" date="2014" name="PLoS ONE">
        <title>Conserved gene order and expanded inverted repeats characterize plastid genomes of Thalassiosirales.</title>
        <authorList>
            <person name="Sabir J.S."/>
            <person name="Yu M."/>
            <person name="Ashworth M.P."/>
            <person name="Baeshen N.A."/>
            <person name="Baeshen M.N."/>
            <person name="Bahieldin A."/>
            <person name="Theriot E.C."/>
            <person name="Jansen R.K."/>
        </authorList>
    </citation>
    <scope>NUCLEOTIDE SEQUENCE</scope>
</reference>
<keyword evidence="2 6" id="KW-0699">rRNA-binding</keyword>
<evidence type="ECO:0000313" key="11">
    <source>
        <dbReference type="EMBL" id="AIR75766.1"/>
    </source>
</evidence>
<feature type="domain" description="RNA-binding S4" evidence="9">
    <location>
        <begin position="94"/>
        <end position="158"/>
    </location>
</feature>
<reference evidence="11" key="2">
    <citation type="submission" date="2014-06" db="EMBL/GenBank/DDBJ databases">
        <authorList>
            <person name="Sabir J.S.M."/>
            <person name="Yu M."/>
            <person name="Ashworth M.P."/>
            <person name="Baeshen N.A."/>
            <person name="Baeshen M.N."/>
            <person name="Bahieldin A."/>
            <person name="Theriot E.C."/>
            <person name="Jansen R.K."/>
        </authorList>
    </citation>
    <scope>NUCLEOTIDE SEQUENCE</scope>
</reference>
<dbReference type="SUPFAM" id="SSF55174">
    <property type="entry name" value="Alpha-L RNA-binding motif"/>
    <property type="match status" value="1"/>
</dbReference>
<evidence type="ECO:0000256" key="3">
    <source>
        <dbReference type="ARBA" id="ARBA00022884"/>
    </source>
</evidence>
<comment type="subunit">
    <text evidence="6">Part of the 30S ribosomal subunit. Contacts protein S5. The interaction surface between S4 and S5 is involved in control of translational fidelity.</text>
</comment>
<dbReference type="InterPro" id="IPR002942">
    <property type="entry name" value="S4_RNA-bd"/>
</dbReference>
<dbReference type="GO" id="GO:0009507">
    <property type="term" value="C:chloroplast"/>
    <property type="evidence" value="ECO:0007669"/>
    <property type="project" value="UniProtKB-SubCell"/>
</dbReference>
<organism evidence="11">
    <name type="scientific">Rhizosolenia imbricata</name>
    <dbReference type="NCBI Taxonomy" id="216768"/>
    <lineage>
        <taxon>Eukaryota</taxon>
        <taxon>Sar</taxon>
        <taxon>Stramenopiles</taxon>
        <taxon>Ochrophyta</taxon>
        <taxon>Bacillariophyta</taxon>
        <taxon>Coscinodiscophyceae</taxon>
        <taxon>Rhizosoleniophycidae</taxon>
        <taxon>Rhizosoleniales</taxon>
        <taxon>Rhizosoleniaceae</taxon>
        <taxon>Rhizosolenia</taxon>
    </lineage>
</organism>
<evidence type="ECO:0000259" key="10">
    <source>
        <dbReference type="SMART" id="SM01390"/>
    </source>
</evidence>
<protein>
    <recommendedName>
        <fullName evidence="6">Small ribosomal subunit protein uS4c</fullName>
    </recommendedName>
</protein>
<dbReference type="HAMAP" id="MF_01306_B">
    <property type="entry name" value="Ribosomal_uS4_B"/>
    <property type="match status" value="1"/>
</dbReference>
<comment type="function">
    <text evidence="6">With S5 and S12 plays an important role in translational accuracy.</text>
</comment>
<dbReference type="GO" id="GO:0042274">
    <property type="term" value="P:ribosomal small subunit biogenesis"/>
    <property type="evidence" value="ECO:0007669"/>
    <property type="project" value="TreeGrafter"/>
</dbReference>
<dbReference type="InterPro" id="IPR001912">
    <property type="entry name" value="Ribosomal_uS4_N"/>
</dbReference>
<dbReference type="GO" id="GO:0003735">
    <property type="term" value="F:structural constituent of ribosome"/>
    <property type="evidence" value="ECO:0007669"/>
    <property type="project" value="InterPro"/>
</dbReference>
<dbReference type="NCBIfam" id="TIGR01017">
    <property type="entry name" value="rpsD_bact"/>
    <property type="match status" value="1"/>
</dbReference>
<comment type="subcellular location">
    <subcellularLocation>
        <location evidence="6">Plastid</location>
        <location evidence="6">Chloroplast</location>
    </subcellularLocation>
</comment>
<dbReference type="Pfam" id="PF01479">
    <property type="entry name" value="S4"/>
    <property type="match status" value="1"/>
</dbReference>
<feature type="compositionally biased region" description="Basic residues" evidence="8">
    <location>
        <begin position="1"/>
        <end position="13"/>
    </location>
</feature>
<geneLocation type="chloroplast" evidence="11"/>
<evidence type="ECO:0000259" key="9">
    <source>
        <dbReference type="SMART" id="SM00363"/>
    </source>
</evidence>
<name>A0A089VHL1_9STRA</name>
<evidence type="ECO:0000256" key="1">
    <source>
        <dbReference type="ARBA" id="ARBA00007465"/>
    </source>
</evidence>
<proteinExistence type="inferred from homology"/>
<dbReference type="GO" id="GO:0019843">
    <property type="term" value="F:rRNA binding"/>
    <property type="evidence" value="ECO:0007669"/>
    <property type="project" value="UniProtKB-UniRule"/>
</dbReference>
<dbReference type="EMBL" id="KJ958482">
    <property type="protein sequence ID" value="AIR75766.1"/>
    <property type="molecule type" value="Genomic_DNA"/>
</dbReference>
<comment type="similarity">
    <text evidence="1 6 7">Belongs to the universal ribosomal protein uS4 family.</text>
</comment>
<evidence type="ECO:0000256" key="4">
    <source>
        <dbReference type="ARBA" id="ARBA00022980"/>
    </source>
</evidence>
<evidence type="ECO:0000256" key="5">
    <source>
        <dbReference type="ARBA" id="ARBA00023274"/>
    </source>
</evidence>
<dbReference type="Gene3D" id="3.10.290.10">
    <property type="entry name" value="RNA-binding S4 domain"/>
    <property type="match status" value="1"/>
</dbReference>